<feature type="transmembrane region" description="Helical" evidence="9">
    <location>
        <begin position="96"/>
        <end position="117"/>
    </location>
</feature>
<keyword evidence="8 9" id="KW-0472">Membrane</keyword>
<evidence type="ECO:0000256" key="8">
    <source>
        <dbReference type="ARBA" id="ARBA00023136"/>
    </source>
</evidence>
<dbReference type="PANTHER" id="PTHR32502">
    <property type="entry name" value="N-ACETYLGALACTOSAMINE PERMEASE II COMPONENT-RELATED"/>
    <property type="match status" value="1"/>
</dbReference>
<evidence type="ECO:0000256" key="9">
    <source>
        <dbReference type="SAM" id="Phobius"/>
    </source>
</evidence>
<evidence type="ECO:0000256" key="2">
    <source>
        <dbReference type="ARBA" id="ARBA00022448"/>
    </source>
</evidence>
<keyword evidence="4" id="KW-0762">Sugar transport</keyword>
<evidence type="ECO:0000313" key="11">
    <source>
        <dbReference type="Proteomes" id="UP000004959"/>
    </source>
</evidence>
<keyword evidence="3" id="KW-1003">Cell membrane</keyword>
<reference evidence="10 11" key="1">
    <citation type="journal article" date="2012" name="PLoS ONE">
        <title>Functional divergence in the genus oenococcus as predicted by genome sequencing of the newly-described species, Oenococcus kitaharae.</title>
        <authorList>
            <person name="Borneman A.R."/>
            <person name="McCarthy J.M."/>
            <person name="Chambers P.J."/>
            <person name="Bartowsky E.J."/>
        </authorList>
    </citation>
    <scope>NUCLEOTIDE SEQUENCE [LARGE SCALE GENOMIC DNA]</scope>
    <source>
        <strain evidence="11">DSM17330</strain>
    </source>
</reference>
<sequence length="264" mass="28384">MPIVLQNILIILLAAEMAWDTGSGGQIFNNWPVTIGLVMGIIMGDTQTALIVAGTLQLMSLGVAGIGGSSVPEYGLATIVSVYLAISTGANTGTAVAVGLPVGMLTLQLDVIVKFINNFFAHLSQRYLHEKKFEKMQWSFIASVLVWTLKYVIPVAVVITFGPSIVKVILKVIPQWFTDGLTIAGGMLPVVGVGMLMRFMPTKKYLTFLIVGFVFSAYLQLPILGIALLGAAAAYFLYQTRVKNLSQVQTAGTSNTNQGDDYDE</sequence>
<comment type="subcellular location">
    <subcellularLocation>
        <location evidence="1">Cell membrane</location>
        <topology evidence="1">Multi-pass membrane protein</topology>
    </subcellularLocation>
</comment>
<evidence type="ECO:0000256" key="5">
    <source>
        <dbReference type="ARBA" id="ARBA00022683"/>
    </source>
</evidence>
<dbReference type="GO" id="GO:0009401">
    <property type="term" value="P:phosphoenolpyruvate-dependent sugar phosphotransferase system"/>
    <property type="evidence" value="ECO:0007669"/>
    <property type="project" value="UniProtKB-KW"/>
</dbReference>
<dbReference type="Proteomes" id="UP000004959">
    <property type="component" value="Chromosome"/>
</dbReference>
<feature type="transmembrane region" description="Helical" evidence="9">
    <location>
        <begin position="138"/>
        <end position="161"/>
    </location>
</feature>
<evidence type="ECO:0000313" key="10">
    <source>
        <dbReference type="EMBL" id="EHN58607.1"/>
    </source>
</evidence>
<evidence type="ECO:0000256" key="6">
    <source>
        <dbReference type="ARBA" id="ARBA00022692"/>
    </source>
</evidence>
<comment type="caution">
    <text evidence="10">The sequence shown here is derived from an EMBL/GenBank/DDBJ whole genome shotgun (WGS) entry which is preliminary data.</text>
</comment>
<keyword evidence="6 9" id="KW-0812">Transmembrane</keyword>
<proteinExistence type="predicted"/>
<feature type="transmembrane region" description="Helical" evidence="9">
    <location>
        <begin position="181"/>
        <end position="199"/>
    </location>
</feature>
<evidence type="ECO:0000256" key="7">
    <source>
        <dbReference type="ARBA" id="ARBA00022989"/>
    </source>
</evidence>
<dbReference type="PANTHER" id="PTHR32502:SF28">
    <property type="entry name" value="PHOSPHOTRANSFERASE SYSTEM SUGAR-SPECIFIC EIIC COMPONENT"/>
    <property type="match status" value="1"/>
</dbReference>
<evidence type="ECO:0000256" key="3">
    <source>
        <dbReference type="ARBA" id="ARBA00022475"/>
    </source>
</evidence>
<feature type="transmembrane region" description="Helical" evidence="9">
    <location>
        <begin position="71"/>
        <end position="90"/>
    </location>
</feature>
<keyword evidence="2" id="KW-0813">Transport</keyword>
<dbReference type="EMBL" id="AFVZ01000001">
    <property type="protein sequence ID" value="EHN58607.1"/>
    <property type="molecule type" value="Genomic_DNA"/>
</dbReference>
<organism evidence="10 11">
    <name type="scientific">Oenococcus kitaharae DSM 17330</name>
    <dbReference type="NCBI Taxonomy" id="1045004"/>
    <lineage>
        <taxon>Bacteria</taxon>
        <taxon>Bacillati</taxon>
        <taxon>Bacillota</taxon>
        <taxon>Bacilli</taxon>
        <taxon>Lactobacillales</taxon>
        <taxon>Lactobacillaceae</taxon>
        <taxon>Oenococcus</taxon>
    </lineage>
</organism>
<keyword evidence="11" id="KW-1185">Reference proteome</keyword>
<dbReference type="InterPro" id="IPR050303">
    <property type="entry name" value="GatZ_KbaZ_carbometab"/>
</dbReference>
<name>G9WHN3_9LACO</name>
<evidence type="ECO:0000256" key="4">
    <source>
        <dbReference type="ARBA" id="ARBA00022597"/>
    </source>
</evidence>
<dbReference type="GO" id="GO:0005886">
    <property type="term" value="C:plasma membrane"/>
    <property type="evidence" value="ECO:0007669"/>
    <property type="project" value="UniProtKB-SubCell"/>
</dbReference>
<protein>
    <submittedName>
        <fullName evidence="10">PTS family mannose/fructose/sorbose porter component IIC</fullName>
    </submittedName>
</protein>
<dbReference type="eggNOG" id="COG3715">
    <property type="taxonomic scope" value="Bacteria"/>
</dbReference>
<dbReference type="Pfam" id="PF03609">
    <property type="entry name" value="EII-Sor"/>
    <property type="match status" value="1"/>
</dbReference>
<dbReference type="InterPro" id="IPR004700">
    <property type="entry name" value="PTS_IIC_man"/>
</dbReference>
<keyword evidence="7 9" id="KW-1133">Transmembrane helix</keyword>
<accession>G9WHN3</accession>
<dbReference type="OrthoDB" id="1649937at2"/>
<keyword evidence="5" id="KW-0598">Phosphotransferase system</keyword>
<dbReference type="PROSITE" id="PS51106">
    <property type="entry name" value="PTS_EIIC_TYPE_4"/>
    <property type="match status" value="1"/>
</dbReference>
<feature type="transmembrane region" description="Helical" evidence="9">
    <location>
        <begin position="34"/>
        <end position="59"/>
    </location>
</feature>
<dbReference type="HOGENOM" id="CLU_069101_1_1_9"/>
<dbReference type="RefSeq" id="WP_007745000.1">
    <property type="nucleotide sequence ID" value="NZ_CM001398.1"/>
</dbReference>
<gene>
    <name evidence="10" type="ORF">OKIT_0491</name>
</gene>
<feature type="transmembrane region" description="Helical" evidence="9">
    <location>
        <begin position="206"/>
        <end position="238"/>
    </location>
</feature>
<dbReference type="AlphaFoldDB" id="G9WHN3"/>
<evidence type="ECO:0000256" key="1">
    <source>
        <dbReference type="ARBA" id="ARBA00004651"/>
    </source>
</evidence>
<dbReference type="PATRIC" id="fig|1045004.4.peg.487"/>
<dbReference type="STRING" id="336988.NT96_02545"/>